<reference evidence="2" key="1">
    <citation type="submission" date="2017-08" db="EMBL/GenBank/DDBJ databases">
        <authorList>
            <person name="Varghese N."/>
            <person name="Submissions S."/>
        </authorList>
    </citation>
    <scope>NUCLEOTIDE SEQUENCE [LARGE SCALE GENOMIC DNA]</scope>
    <source>
        <strain evidence="2">AP-Melu-1000-B4</strain>
    </source>
</reference>
<dbReference type="Pfam" id="PF09351">
    <property type="entry name" value="DUF1993"/>
    <property type="match status" value="1"/>
</dbReference>
<evidence type="ECO:0008006" key="3">
    <source>
        <dbReference type="Google" id="ProtNLM"/>
    </source>
</evidence>
<dbReference type="Gene3D" id="1.20.120.450">
    <property type="entry name" value="dinb family like domain"/>
    <property type="match status" value="1"/>
</dbReference>
<accession>A0A240E235</accession>
<dbReference type="Proteomes" id="UP000218069">
    <property type="component" value="Unassembled WGS sequence"/>
</dbReference>
<dbReference type="RefSeq" id="WP_096674621.1">
    <property type="nucleotide sequence ID" value="NZ_OANS01000005.1"/>
</dbReference>
<dbReference type="InterPro" id="IPR018531">
    <property type="entry name" value="DUF1993"/>
</dbReference>
<protein>
    <recommendedName>
        <fullName evidence="3">DUF1993 domain-containing protein</fullName>
    </recommendedName>
</protein>
<dbReference type="PANTHER" id="PTHR36922:SF1">
    <property type="entry name" value="DUF1993 DOMAIN-CONTAINING PROTEIN"/>
    <property type="match status" value="1"/>
</dbReference>
<evidence type="ECO:0000313" key="2">
    <source>
        <dbReference type="Proteomes" id="UP000218069"/>
    </source>
</evidence>
<gene>
    <name evidence="1" type="ORF">SAMN06295945_1866</name>
</gene>
<name>A0A240E235_9BURK</name>
<dbReference type="SUPFAM" id="SSF109854">
    <property type="entry name" value="DinB/YfiT-like putative metalloenzymes"/>
    <property type="match status" value="1"/>
</dbReference>
<dbReference type="InterPro" id="IPR034660">
    <property type="entry name" value="DinB/YfiT-like"/>
</dbReference>
<dbReference type="AlphaFoldDB" id="A0A240E235"/>
<proteinExistence type="predicted"/>
<evidence type="ECO:0000313" key="1">
    <source>
        <dbReference type="EMBL" id="SNX29489.1"/>
    </source>
</evidence>
<dbReference type="OrthoDB" id="338237at2"/>
<dbReference type="PANTHER" id="PTHR36922">
    <property type="entry name" value="BLL2446 PROTEIN"/>
    <property type="match status" value="1"/>
</dbReference>
<sequence>MAISMYQASAPQFAKMLNNLLVILQKGEEFAASKGMDEKELVESRLIADMFPLSKQVQIACDQVKNGMARLAGIEPPKYDDQETTLAQLRERVTKTLLFLQSIQPEQIDGTEEKKIEFSIQTYHFEFVGAQYLLTWLIPNFYFHVTTTYDILRHHGVAIGKTDFLGG</sequence>
<organism evidence="1 2">
    <name type="scientific">Polynucleobacter meluiroseus</name>
    <dbReference type="NCBI Taxonomy" id="1938814"/>
    <lineage>
        <taxon>Bacteria</taxon>
        <taxon>Pseudomonadati</taxon>
        <taxon>Pseudomonadota</taxon>
        <taxon>Betaproteobacteria</taxon>
        <taxon>Burkholderiales</taxon>
        <taxon>Burkholderiaceae</taxon>
        <taxon>Polynucleobacter</taxon>
    </lineage>
</organism>
<dbReference type="EMBL" id="OANS01000005">
    <property type="protein sequence ID" value="SNX29489.1"/>
    <property type="molecule type" value="Genomic_DNA"/>
</dbReference>
<keyword evidence="2" id="KW-1185">Reference proteome</keyword>